<dbReference type="STRING" id="1232681.ADIS_3852"/>
<comment type="caution">
    <text evidence="1">The sequence shown here is derived from an EMBL/GenBank/DDBJ whole genome shotgun (WGS) entry which is preliminary data.</text>
</comment>
<sequence length="46" mass="4881">MNNRTSSGVIGSVESFLGIGGSLPLKNNFFVPKVLFLGFPVICIPI</sequence>
<evidence type="ECO:0000313" key="1">
    <source>
        <dbReference type="EMBL" id="EON75702.1"/>
    </source>
</evidence>
<dbReference type="EMBL" id="AQHR01000099">
    <property type="protein sequence ID" value="EON75702.1"/>
    <property type="molecule type" value="Genomic_DNA"/>
</dbReference>
<organism evidence="1 2">
    <name type="scientific">Lunatimonas lonarensis</name>
    <dbReference type="NCBI Taxonomy" id="1232681"/>
    <lineage>
        <taxon>Bacteria</taxon>
        <taxon>Pseudomonadati</taxon>
        <taxon>Bacteroidota</taxon>
        <taxon>Cytophagia</taxon>
        <taxon>Cytophagales</taxon>
        <taxon>Cyclobacteriaceae</taxon>
    </lineage>
</organism>
<name>R7ZNP7_9BACT</name>
<dbReference type="AlphaFoldDB" id="R7ZNP7"/>
<accession>R7ZNP7</accession>
<proteinExistence type="predicted"/>
<evidence type="ECO:0000313" key="2">
    <source>
        <dbReference type="Proteomes" id="UP000013909"/>
    </source>
</evidence>
<dbReference type="Proteomes" id="UP000013909">
    <property type="component" value="Unassembled WGS sequence"/>
</dbReference>
<gene>
    <name evidence="1" type="ORF">ADIS_3852</name>
</gene>
<keyword evidence="2" id="KW-1185">Reference proteome</keyword>
<reference evidence="1 2" key="1">
    <citation type="submission" date="2013-02" db="EMBL/GenBank/DDBJ databases">
        <title>A novel strain isolated from Lonar lake, Maharashtra, India.</title>
        <authorList>
            <person name="Singh A."/>
        </authorList>
    </citation>
    <scope>NUCLEOTIDE SEQUENCE [LARGE SCALE GENOMIC DNA]</scope>
    <source>
        <strain evidence="1 2">AK24</strain>
    </source>
</reference>
<protein>
    <submittedName>
        <fullName evidence="1">Uncharacterized protein</fullName>
    </submittedName>
</protein>